<name>A0A8S5UQM4_9CAUD</name>
<organism evidence="1">
    <name type="scientific">Siphoviridae sp. ctfrT39</name>
    <dbReference type="NCBI Taxonomy" id="2825598"/>
    <lineage>
        <taxon>Viruses</taxon>
        <taxon>Duplodnaviria</taxon>
        <taxon>Heunggongvirae</taxon>
        <taxon>Uroviricota</taxon>
        <taxon>Caudoviricetes</taxon>
    </lineage>
</organism>
<proteinExistence type="predicted"/>
<accession>A0A8S5UQM4</accession>
<dbReference type="EMBL" id="BK016120">
    <property type="protein sequence ID" value="DAF96714.1"/>
    <property type="molecule type" value="Genomic_DNA"/>
</dbReference>
<reference evidence="1" key="1">
    <citation type="journal article" date="2021" name="Proc. Natl. Acad. Sci. U.S.A.">
        <title>A Catalog of Tens of Thousands of Viruses from Human Metagenomes Reveals Hidden Associations with Chronic Diseases.</title>
        <authorList>
            <person name="Tisza M.J."/>
            <person name="Buck C.B."/>
        </authorList>
    </citation>
    <scope>NUCLEOTIDE SEQUENCE</scope>
    <source>
        <strain evidence="1">CtfrT39</strain>
    </source>
</reference>
<protein>
    <submittedName>
        <fullName evidence="1">Uncharacterized protein</fullName>
    </submittedName>
</protein>
<sequence>MITFLSKYTKNFFMLSALHHDAPRAEWLLFYFKLLNLVNKGFFLALYLKSHHVLCMLRYVNINRGVQIEIIRCRNNCFLTVTSAYRLRNFCELIFLRKAIESLFWGVENVCDNLITKNYIYFLVVHILVA</sequence>
<evidence type="ECO:0000313" key="1">
    <source>
        <dbReference type="EMBL" id="DAF96714.1"/>
    </source>
</evidence>